<dbReference type="InterPro" id="IPR017508">
    <property type="entry name" value="HipA_N1"/>
</dbReference>
<evidence type="ECO:0000256" key="1">
    <source>
        <dbReference type="ARBA" id="ARBA00010164"/>
    </source>
</evidence>
<evidence type="ECO:0000259" key="5">
    <source>
        <dbReference type="Pfam" id="PF13657"/>
    </source>
</evidence>
<feature type="domain" description="HipA N-terminal subdomain 1" evidence="5">
    <location>
        <begin position="5"/>
        <end position="106"/>
    </location>
</feature>
<keyword evidence="7" id="KW-1185">Reference proteome</keyword>
<keyword evidence="2" id="KW-0808">Transferase</keyword>
<feature type="domain" description="HipA-like C-terminal" evidence="4">
    <location>
        <begin position="148"/>
        <end position="402"/>
    </location>
</feature>
<dbReference type="InterPro" id="IPR052028">
    <property type="entry name" value="HipA_Ser/Thr_kinase"/>
</dbReference>
<accession>A0ABW0S656</accession>
<comment type="similarity">
    <text evidence="1">Belongs to the HipA Ser/Thr kinase family.</text>
</comment>
<organism evidence="6 7">
    <name type="scientific">Massilia aerilata</name>
    <dbReference type="NCBI Taxonomy" id="453817"/>
    <lineage>
        <taxon>Bacteria</taxon>
        <taxon>Pseudomonadati</taxon>
        <taxon>Pseudomonadota</taxon>
        <taxon>Betaproteobacteria</taxon>
        <taxon>Burkholderiales</taxon>
        <taxon>Oxalobacteraceae</taxon>
        <taxon>Telluria group</taxon>
        <taxon>Massilia</taxon>
    </lineage>
</organism>
<dbReference type="EMBL" id="JBHSMZ010000016">
    <property type="protein sequence ID" value="MFC5551220.1"/>
    <property type="molecule type" value="Genomic_DNA"/>
</dbReference>
<evidence type="ECO:0000313" key="7">
    <source>
        <dbReference type="Proteomes" id="UP001596086"/>
    </source>
</evidence>
<evidence type="ECO:0000259" key="4">
    <source>
        <dbReference type="Pfam" id="PF07804"/>
    </source>
</evidence>
<dbReference type="NCBIfam" id="TIGR03071">
    <property type="entry name" value="couple_hipA"/>
    <property type="match status" value="1"/>
</dbReference>
<dbReference type="Proteomes" id="UP001596086">
    <property type="component" value="Unassembled WGS sequence"/>
</dbReference>
<comment type="caution">
    <text evidence="6">The sequence shown here is derived from an EMBL/GenBank/DDBJ whole genome shotgun (WGS) entry which is preliminary data.</text>
</comment>
<name>A0ABW0S656_9BURK</name>
<keyword evidence="3" id="KW-0418">Kinase</keyword>
<reference evidence="7" key="1">
    <citation type="journal article" date="2019" name="Int. J. Syst. Evol. Microbiol.">
        <title>The Global Catalogue of Microorganisms (GCM) 10K type strain sequencing project: providing services to taxonomists for standard genome sequencing and annotation.</title>
        <authorList>
            <consortium name="The Broad Institute Genomics Platform"/>
            <consortium name="The Broad Institute Genome Sequencing Center for Infectious Disease"/>
            <person name="Wu L."/>
            <person name="Ma J."/>
        </authorList>
    </citation>
    <scope>NUCLEOTIDE SEQUENCE [LARGE SCALE GENOMIC DNA]</scope>
    <source>
        <strain evidence="7">CGMCC 4.5798</strain>
    </source>
</reference>
<dbReference type="PANTHER" id="PTHR37419:SF1">
    <property type="entry name" value="SERINE_THREONINE-PROTEIN KINASE TOXIN HIPA"/>
    <property type="match status" value="1"/>
</dbReference>
<evidence type="ECO:0000256" key="2">
    <source>
        <dbReference type="ARBA" id="ARBA00022679"/>
    </source>
</evidence>
<evidence type="ECO:0000313" key="6">
    <source>
        <dbReference type="EMBL" id="MFC5551220.1"/>
    </source>
</evidence>
<dbReference type="RefSeq" id="WP_379774967.1">
    <property type="nucleotide sequence ID" value="NZ_JBHSMZ010000016.1"/>
</dbReference>
<dbReference type="Pfam" id="PF13657">
    <property type="entry name" value="Couple_hipA"/>
    <property type="match status" value="1"/>
</dbReference>
<dbReference type="PANTHER" id="PTHR37419">
    <property type="entry name" value="SERINE/THREONINE-PROTEIN KINASE TOXIN HIPA"/>
    <property type="match status" value="1"/>
</dbReference>
<sequence>MNFRLDVFAGEPLMAQLGHDPRADAWTLDYARDWRNAPNAYPLSPTLPLTPPERGFDSRSIKRFIEHLLPEGHALDVAVASNGLAKSNVFGLIRALGVETAGVLRFRDADNAMAALDTSMREVPLDELNARIADREMPFTVWDGKVRMSVAGVQDKLLVYLDAPPAQGGRLFLVEGPQLASTHILKPDLGQARLPHLAVNEHFCMTLARRIGLPVADVHLLRTPRPVLLVRRFDRIVQEQAGGIRVDRLHIVDACQACDLPVSYKYERNLGKEAAVRDIREGMSFQRLFGLGALTANKATAKLAMLRWALFQFLIGNSDAHGKNFSFFVRPGGYLDPAPWYDLVSVVQYAHFDTDLAMAFGDAFTLDEVTPFEMAAFAQSCGIDRKLMRREAERLASAANSAAADLSGSRDYEEGEREFVTRLAAYVGRQAQRLSRLAREAVQVSDALL</sequence>
<evidence type="ECO:0000256" key="3">
    <source>
        <dbReference type="ARBA" id="ARBA00022777"/>
    </source>
</evidence>
<dbReference type="Pfam" id="PF07804">
    <property type="entry name" value="HipA_C"/>
    <property type="match status" value="1"/>
</dbReference>
<proteinExistence type="inferred from homology"/>
<dbReference type="InterPro" id="IPR012893">
    <property type="entry name" value="HipA-like_C"/>
</dbReference>
<gene>
    <name evidence="6" type="ORF">ACFPO9_22090</name>
</gene>
<protein>
    <submittedName>
        <fullName evidence="6">HipA domain-containing protein</fullName>
    </submittedName>
</protein>
<dbReference type="Gene3D" id="1.10.1070.20">
    <property type="match status" value="1"/>
</dbReference>